<feature type="compositionally biased region" description="Basic and acidic residues" evidence="1">
    <location>
        <begin position="52"/>
        <end position="64"/>
    </location>
</feature>
<dbReference type="GeneID" id="92092381"/>
<evidence type="ECO:0000313" key="2">
    <source>
        <dbReference type="EMBL" id="KAK8061543.1"/>
    </source>
</evidence>
<feature type="compositionally biased region" description="Basic and acidic residues" evidence="1">
    <location>
        <begin position="82"/>
        <end position="92"/>
    </location>
</feature>
<dbReference type="Proteomes" id="UP001480595">
    <property type="component" value="Unassembled WGS sequence"/>
</dbReference>
<reference evidence="2 3" key="1">
    <citation type="submission" date="2023-01" db="EMBL/GenBank/DDBJ databases">
        <title>Analysis of 21 Apiospora genomes using comparative genomics revels a genus with tremendous synthesis potential of carbohydrate active enzymes and secondary metabolites.</title>
        <authorList>
            <person name="Sorensen T."/>
        </authorList>
    </citation>
    <scope>NUCLEOTIDE SEQUENCE [LARGE SCALE GENOMIC DNA]</scope>
    <source>
        <strain evidence="2 3">CBS 135458</strain>
    </source>
</reference>
<keyword evidence="3" id="KW-1185">Reference proteome</keyword>
<organism evidence="2 3">
    <name type="scientific">Apiospora phragmitis</name>
    <dbReference type="NCBI Taxonomy" id="2905665"/>
    <lineage>
        <taxon>Eukaryota</taxon>
        <taxon>Fungi</taxon>
        <taxon>Dikarya</taxon>
        <taxon>Ascomycota</taxon>
        <taxon>Pezizomycotina</taxon>
        <taxon>Sordariomycetes</taxon>
        <taxon>Xylariomycetidae</taxon>
        <taxon>Amphisphaeriales</taxon>
        <taxon>Apiosporaceae</taxon>
        <taxon>Apiospora</taxon>
    </lineage>
</organism>
<evidence type="ECO:0000313" key="3">
    <source>
        <dbReference type="Proteomes" id="UP001480595"/>
    </source>
</evidence>
<protein>
    <submittedName>
        <fullName evidence="2">Uncharacterized protein</fullName>
    </submittedName>
</protein>
<dbReference type="RefSeq" id="XP_066714805.1">
    <property type="nucleotide sequence ID" value="XM_066859318.1"/>
</dbReference>
<name>A0ABR1URI9_9PEZI</name>
<evidence type="ECO:0000256" key="1">
    <source>
        <dbReference type="SAM" id="MobiDB-lite"/>
    </source>
</evidence>
<accession>A0ABR1URI9</accession>
<sequence length="110" mass="12014">MATTPSTLTTANIHNNINLTNNINPSKGNTPRPLRSAVVSQATRDQSCPRRSGYEEGLAEKHVSAEGPSATATKVRRRRQDQRHLTNHTDQRRHGHPKAPSGPGRCGSLM</sequence>
<feature type="region of interest" description="Disordered" evidence="1">
    <location>
        <begin position="17"/>
        <end position="110"/>
    </location>
</feature>
<dbReference type="EMBL" id="JAQQWL010000008">
    <property type="protein sequence ID" value="KAK8061543.1"/>
    <property type="molecule type" value="Genomic_DNA"/>
</dbReference>
<gene>
    <name evidence="2" type="ORF">PG994_007909</name>
</gene>
<comment type="caution">
    <text evidence="2">The sequence shown here is derived from an EMBL/GenBank/DDBJ whole genome shotgun (WGS) entry which is preliminary data.</text>
</comment>
<proteinExistence type="predicted"/>